<sequence>MIQELKHMKYKERLRELIVTEKKGSRLFQRCTVDRQEANDPSWNMGDFYSLRKQFFYILQKRRLLWHPDSITPHHLPHKGDYLQTRMHGNQYLLSIPSPPSTIYMLTLTCVEPHEVEQRKGQVLHLGKNNSMHQYLLGAIIFPNQLESSLSEKDLEVLVDTQVEHKPIMLREEILPLYSALVRPHPEYCVQFWAPQYKGDMDVRERVQKRVNKVTKGLGLFGLNISINVCIYLESAKKMEPGSSSDGTRSSGHKLNTGESPFLEILKSHLDIVLDSLLYGALRGGAAFKQEGLDQLHQGRFRLDIWKNFFTKRVVKHWNRLPREVVESPSWRKTPKISQALILLGDFNHPDICWKSNTASYGQSRRLLEFIEDNFLGQVIDNPTRRDAILDLMITNANELISDDEIGGSLGCSDRALVEFAVLRIWIRCKKSGKEGKRWACMSQDLLVKLKGKKEMHRQWKQGQVSWEDYREVACLCRDGVRKAKAQLELNLARDAKNNRKGFYRYVSQKRKVKESVPALMSKTGKLVTTDEEKAEVLNNFFASVFTGNLSAHTS</sequence>
<dbReference type="GO" id="GO:0031012">
    <property type="term" value="C:extracellular matrix"/>
    <property type="evidence" value="ECO:0007669"/>
    <property type="project" value="TreeGrafter"/>
</dbReference>
<accession>A0AAN7NQS0</accession>
<comment type="caution">
    <text evidence="2">The sequence shown here is derived from an EMBL/GenBank/DDBJ whole genome shotgun (WGS) entry which is preliminary data.</text>
</comment>
<evidence type="ECO:0000259" key="1">
    <source>
        <dbReference type="Pfam" id="PF14529"/>
    </source>
</evidence>
<proteinExistence type="predicted"/>
<dbReference type="InterPro" id="IPR036691">
    <property type="entry name" value="Endo/exonu/phosph_ase_sf"/>
</dbReference>
<dbReference type="GO" id="GO:0061343">
    <property type="term" value="P:cell adhesion involved in heart morphogenesis"/>
    <property type="evidence" value="ECO:0007669"/>
    <property type="project" value="TreeGrafter"/>
</dbReference>
<dbReference type="InterPro" id="IPR005135">
    <property type="entry name" value="Endo/exonuclease/phosphatase"/>
</dbReference>
<dbReference type="Gene3D" id="3.60.10.10">
    <property type="entry name" value="Endonuclease/exonuclease/phosphatase"/>
    <property type="match status" value="1"/>
</dbReference>
<gene>
    <name evidence="2" type="ORF">QYF61_000846</name>
</gene>
<protein>
    <recommendedName>
        <fullName evidence="1">Endonuclease/exonuclease/phosphatase domain-containing protein</fullName>
    </recommendedName>
</protein>
<dbReference type="EMBL" id="JAUNZN010000001">
    <property type="protein sequence ID" value="KAK4828789.1"/>
    <property type="molecule type" value="Genomic_DNA"/>
</dbReference>
<evidence type="ECO:0000313" key="3">
    <source>
        <dbReference type="Proteomes" id="UP001333110"/>
    </source>
</evidence>
<name>A0AAN7NQS0_MYCAM</name>
<dbReference type="AlphaFoldDB" id="A0AAN7NQS0"/>
<reference evidence="2 3" key="1">
    <citation type="journal article" date="2023" name="J. Hered.">
        <title>Chromosome-level genome of the wood stork (Mycteria americana) provides insight into avian chromosome evolution.</title>
        <authorList>
            <person name="Flamio R. Jr."/>
            <person name="Ramstad K.M."/>
        </authorList>
    </citation>
    <scope>NUCLEOTIDE SEQUENCE [LARGE SCALE GENOMIC DNA]</scope>
    <source>
        <strain evidence="2">JAX WOST 10</strain>
    </source>
</reference>
<dbReference type="PANTHER" id="PTHR33395">
    <property type="entry name" value="TRANSCRIPTASE, PUTATIVE-RELATED-RELATED"/>
    <property type="match status" value="1"/>
</dbReference>
<feature type="domain" description="Endonuclease/exonuclease/phosphatase" evidence="1">
    <location>
        <begin position="340"/>
        <end position="414"/>
    </location>
</feature>
<dbReference type="PANTHER" id="PTHR33395:SF22">
    <property type="entry name" value="REVERSE TRANSCRIPTASE DOMAIN-CONTAINING PROTEIN"/>
    <property type="match status" value="1"/>
</dbReference>
<dbReference type="Pfam" id="PF14529">
    <property type="entry name" value="Exo_endo_phos_2"/>
    <property type="match status" value="1"/>
</dbReference>
<dbReference type="Proteomes" id="UP001333110">
    <property type="component" value="Unassembled WGS sequence"/>
</dbReference>
<evidence type="ECO:0000313" key="2">
    <source>
        <dbReference type="EMBL" id="KAK4828789.1"/>
    </source>
</evidence>
<dbReference type="GO" id="GO:0003824">
    <property type="term" value="F:catalytic activity"/>
    <property type="evidence" value="ECO:0007669"/>
    <property type="project" value="InterPro"/>
</dbReference>
<dbReference type="GO" id="GO:0007508">
    <property type="term" value="P:larval heart development"/>
    <property type="evidence" value="ECO:0007669"/>
    <property type="project" value="TreeGrafter"/>
</dbReference>
<organism evidence="2 3">
    <name type="scientific">Mycteria americana</name>
    <name type="common">Wood stork</name>
    <dbReference type="NCBI Taxonomy" id="33587"/>
    <lineage>
        <taxon>Eukaryota</taxon>
        <taxon>Metazoa</taxon>
        <taxon>Chordata</taxon>
        <taxon>Craniata</taxon>
        <taxon>Vertebrata</taxon>
        <taxon>Euteleostomi</taxon>
        <taxon>Archelosauria</taxon>
        <taxon>Archosauria</taxon>
        <taxon>Dinosauria</taxon>
        <taxon>Saurischia</taxon>
        <taxon>Theropoda</taxon>
        <taxon>Coelurosauria</taxon>
        <taxon>Aves</taxon>
        <taxon>Neognathae</taxon>
        <taxon>Neoaves</taxon>
        <taxon>Aequornithes</taxon>
        <taxon>Ciconiiformes</taxon>
        <taxon>Ciconiidae</taxon>
        <taxon>Mycteria</taxon>
    </lineage>
</organism>
<keyword evidence="3" id="KW-1185">Reference proteome</keyword>